<reference evidence="1 2" key="1">
    <citation type="submission" date="2018-03" db="EMBL/GenBank/DDBJ databases">
        <authorList>
            <person name="Gully D."/>
        </authorList>
    </citation>
    <scope>NUCLEOTIDE SEQUENCE [LARGE SCALE GENOMIC DNA]</scope>
    <source>
        <strain evidence="1">ORS3257</strain>
    </source>
</reference>
<evidence type="ECO:0000313" key="1">
    <source>
        <dbReference type="EMBL" id="SPP94665.1"/>
    </source>
</evidence>
<sequence length="152" mass="16078">MRCPSGKTRERWVNAPGQKYSALPKFGNGVCLAAIRPKEEGRIAIVTNAGRAAVDVGCTGAKGFAGRATVSEDLAPTTGAVRVRQNRVVLAPGVCAPSVAVMWRPDRARASAIRKATGAIVHRSPRRSRHKPSNHCAGKAGMSPVALFLRRA</sequence>
<protein>
    <submittedName>
        <fullName evidence="1">Uncharacterized protein</fullName>
    </submittedName>
</protein>
<dbReference type="EMBL" id="LS398110">
    <property type="protein sequence ID" value="SPP94665.1"/>
    <property type="molecule type" value="Genomic_DNA"/>
</dbReference>
<proteinExistence type="predicted"/>
<evidence type="ECO:0000313" key="2">
    <source>
        <dbReference type="Proteomes" id="UP000246085"/>
    </source>
</evidence>
<dbReference type="Proteomes" id="UP000246085">
    <property type="component" value="Chromosome BRAD3257"/>
</dbReference>
<name>A0A2U3PZU0_9BRAD</name>
<dbReference type="AlphaFoldDB" id="A0A2U3PZU0"/>
<accession>A0A2U3PZU0</accession>
<gene>
    <name evidence="1" type="ORF">BRAD3257_3646</name>
</gene>
<organism evidence="1 2">
    <name type="scientific">Bradyrhizobium vignae</name>
    <dbReference type="NCBI Taxonomy" id="1549949"/>
    <lineage>
        <taxon>Bacteria</taxon>
        <taxon>Pseudomonadati</taxon>
        <taxon>Pseudomonadota</taxon>
        <taxon>Alphaproteobacteria</taxon>
        <taxon>Hyphomicrobiales</taxon>
        <taxon>Nitrobacteraceae</taxon>
        <taxon>Bradyrhizobium</taxon>
    </lineage>
</organism>
<dbReference type="KEGG" id="bvz:BRAD3257_3646"/>